<dbReference type="GeneID" id="95966871"/>
<dbReference type="InterPro" id="IPR011017">
    <property type="entry name" value="TRASH_dom"/>
</dbReference>
<evidence type="ECO:0000259" key="1">
    <source>
        <dbReference type="SMART" id="SM00746"/>
    </source>
</evidence>
<dbReference type="RefSeq" id="WP_393971581.1">
    <property type="nucleotide sequence ID" value="NZ_CP133772.1"/>
</dbReference>
<accession>A0AAX4NER1</accession>
<dbReference type="EMBL" id="CP133772">
    <property type="protein sequence ID" value="WYX99613.1"/>
    <property type="molecule type" value="Genomic_DNA"/>
</dbReference>
<gene>
    <name evidence="2" type="ORF">OXIME_000148</name>
</gene>
<dbReference type="SMART" id="SM00746">
    <property type="entry name" value="TRASH"/>
    <property type="match status" value="1"/>
</dbReference>
<keyword evidence="3" id="KW-1185">Reference proteome</keyword>
<organism evidence="2 3">
    <name type="scientific">Oxyplasma meridianum</name>
    <dbReference type="NCBI Taxonomy" id="3073602"/>
    <lineage>
        <taxon>Archaea</taxon>
        <taxon>Methanobacteriati</taxon>
        <taxon>Thermoplasmatota</taxon>
        <taxon>Thermoplasmata</taxon>
        <taxon>Thermoplasmatales</taxon>
        <taxon>Thermoplasmataceae</taxon>
        <taxon>Oxyplasma</taxon>
    </lineage>
</organism>
<name>A0AAX4NER1_9ARCH</name>
<evidence type="ECO:0000313" key="2">
    <source>
        <dbReference type="EMBL" id="WYX99613.1"/>
    </source>
</evidence>
<protein>
    <submittedName>
        <fullName evidence="2">YHS domain-containing protein</fullName>
    </submittedName>
</protein>
<feature type="domain" description="TRASH" evidence="1">
    <location>
        <begin position="6"/>
        <end position="41"/>
    </location>
</feature>
<dbReference type="AlphaFoldDB" id="A0AAX4NER1"/>
<dbReference type="InterPro" id="IPR007029">
    <property type="entry name" value="YHS_dom"/>
</dbReference>
<dbReference type="InterPro" id="IPR009078">
    <property type="entry name" value="Ferritin-like_SF"/>
</dbReference>
<dbReference type="Proteomes" id="UP001451606">
    <property type="component" value="Chromosome"/>
</dbReference>
<evidence type="ECO:0000313" key="3">
    <source>
        <dbReference type="Proteomes" id="UP001451606"/>
    </source>
</evidence>
<reference evidence="2 3" key="1">
    <citation type="submission" date="2023-09" db="EMBL/GenBank/DDBJ databases">
        <authorList>
            <person name="Golyshina O.V."/>
            <person name="Lunev E.A."/>
            <person name="Bargiela R."/>
            <person name="Gaines M.C."/>
            <person name="Daum B."/>
            <person name="Bale N.J."/>
            <person name="Koenen M."/>
            <person name="Sinninghe Damst J.S."/>
            <person name="Yakimov M."/>
            <person name="Golyshin P.N."/>
        </authorList>
    </citation>
    <scope>NUCLEOTIDE SEQUENCE [LARGE SCALE GENOMIC DNA]</scope>
    <source>
        <strain evidence="2 3">M1</strain>
    </source>
</reference>
<dbReference type="KEGG" id="omr:OXIME_000148"/>
<proteinExistence type="predicted"/>
<dbReference type="SUPFAM" id="SSF47240">
    <property type="entry name" value="Ferritin-like"/>
    <property type="match status" value="1"/>
</dbReference>
<sequence length="46" mass="5366">MKKNIDPVCGMVGKNDIKAEYNGKTYYFCAEGCREQFLKNPLKYTR</sequence>
<dbReference type="InterPro" id="IPR012348">
    <property type="entry name" value="RNR-like"/>
</dbReference>
<dbReference type="GO" id="GO:0016491">
    <property type="term" value="F:oxidoreductase activity"/>
    <property type="evidence" value="ECO:0007669"/>
    <property type="project" value="InterPro"/>
</dbReference>
<dbReference type="Gene3D" id="1.10.620.20">
    <property type="entry name" value="Ribonucleotide Reductase, subunit A"/>
    <property type="match status" value="1"/>
</dbReference>
<dbReference type="Pfam" id="PF04945">
    <property type="entry name" value="YHS"/>
    <property type="match status" value="1"/>
</dbReference>